<evidence type="ECO:0000313" key="1">
    <source>
        <dbReference type="EMBL" id="KAF9946798.1"/>
    </source>
</evidence>
<gene>
    <name evidence="1" type="ORF">BGZ70_003025</name>
</gene>
<organism evidence="1 2">
    <name type="scientific">Mortierella alpina</name>
    <name type="common">Oleaginous fungus</name>
    <name type="synonym">Mortierella renispora</name>
    <dbReference type="NCBI Taxonomy" id="64518"/>
    <lineage>
        <taxon>Eukaryota</taxon>
        <taxon>Fungi</taxon>
        <taxon>Fungi incertae sedis</taxon>
        <taxon>Mucoromycota</taxon>
        <taxon>Mortierellomycotina</taxon>
        <taxon>Mortierellomycetes</taxon>
        <taxon>Mortierellales</taxon>
        <taxon>Mortierellaceae</taxon>
        <taxon>Mortierella</taxon>
    </lineage>
</organism>
<accession>A0A9P6ITI0</accession>
<dbReference type="Proteomes" id="UP000738359">
    <property type="component" value="Unassembled WGS sequence"/>
</dbReference>
<evidence type="ECO:0000313" key="2">
    <source>
        <dbReference type="Proteomes" id="UP000738359"/>
    </source>
</evidence>
<dbReference type="AlphaFoldDB" id="A0A9P6ITI0"/>
<sequence>MEALMRMRVECYEGVEAEEAIEAEIEETVIEIRAAFFQLRSLTCAKTMYEGSEHPPLRYDGSVAWSYPLV</sequence>
<dbReference type="OrthoDB" id="10528755at2759"/>
<proteinExistence type="predicted"/>
<name>A0A9P6ITI0_MORAP</name>
<comment type="caution">
    <text evidence="1">The sequence shown here is derived from an EMBL/GenBank/DDBJ whole genome shotgun (WGS) entry which is preliminary data.</text>
</comment>
<keyword evidence="2" id="KW-1185">Reference proteome</keyword>
<dbReference type="EMBL" id="JAAAHY010001782">
    <property type="protein sequence ID" value="KAF9946798.1"/>
    <property type="molecule type" value="Genomic_DNA"/>
</dbReference>
<reference evidence="1" key="1">
    <citation type="journal article" date="2020" name="Fungal Divers.">
        <title>Resolving the Mortierellaceae phylogeny through synthesis of multi-gene phylogenetics and phylogenomics.</title>
        <authorList>
            <person name="Vandepol N."/>
            <person name="Liber J."/>
            <person name="Desiro A."/>
            <person name="Na H."/>
            <person name="Kennedy M."/>
            <person name="Barry K."/>
            <person name="Grigoriev I.V."/>
            <person name="Miller A.N."/>
            <person name="O'Donnell K."/>
            <person name="Stajich J.E."/>
            <person name="Bonito G."/>
        </authorList>
    </citation>
    <scope>NUCLEOTIDE SEQUENCE</scope>
    <source>
        <strain evidence="1">CK1249</strain>
    </source>
</reference>
<protein>
    <submittedName>
        <fullName evidence="1">Uncharacterized protein</fullName>
    </submittedName>
</protein>